<proteinExistence type="predicted"/>
<evidence type="ECO:0000313" key="2">
    <source>
        <dbReference type="Proteomes" id="UP000646911"/>
    </source>
</evidence>
<sequence length="128" mass="14287">MDFESVFKTWLGLSLAEATSLEIKAYSFNLFENAKNQNSKFGIELIGAGSFDSADTDWACDEVWQPETRAIDIPFSFSGPEWETCLSRIEILISAYLTDEMEAKVLLDSRAVGVGFVDGDLSLLWQSQ</sequence>
<reference evidence="1 2" key="1">
    <citation type="submission" date="2020-08" db="EMBL/GenBank/DDBJ databases">
        <title>Novel species isolated from subtropical streams in China.</title>
        <authorList>
            <person name="Lu H."/>
        </authorList>
    </citation>
    <scope>NUCLEOTIDE SEQUENCE [LARGE SCALE GENOMIC DNA]</scope>
    <source>
        <strain evidence="1 2">NL8W</strain>
    </source>
</reference>
<comment type="caution">
    <text evidence="1">The sequence shown here is derived from an EMBL/GenBank/DDBJ whole genome shotgun (WGS) entry which is preliminary data.</text>
</comment>
<dbReference type="EMBL" id="JACOFX010000005">
    <property type="protein sequence ID" value="MBC3908374.1"/>
    <property type="molecule type" value="Genomic_DNA"/>
</dbReference>
<accession>A0ABR6Z9C6</accession>
<gene>
    <name evidence="1" type="ORF">H8L47_12475</name>
</gene>
<dbReference type="Proteomes" id="UP000646911">
    <property type="component" value="Unassembled WGS sequence"/>
</dbReference>
<evidence type="ECO:0000313" key="1">
    <source>
        <dbReference type="EMBL" id="MBC3908374.1"/>
    </source>
</evidence>
<dbReference type="RefSeq" id="WP_186953922.1">
    <property type="nucleotide sequence ID" value="NZ_JACOFX010000005.1"/>
</dbReference>
<name>A0ABR6Z9C6_9BURK</name>
<keyword evidence="2" id="KW-1185">Reference proteome</keyword>
<protein>
    <submittedName>
        <fullName evidence="1">Uncharacterized protein</fullName>
    </submittedName>
</protein>
<organism evidence="1 2">
    <name type="scientific">Undibacterium umbellatum</name>
    <dbReference type="NCBI Taxonomy" id="2762300"/>
    <lineage>
        <taxon>Bacteria</taxon>
        <taxon>Pseudomonadati</taxon>
        <taxon>Pseudomonadota</taxon>
        <taxon>Betaproteobacteria</taxon>
        <taxon>Burkholderiales</taxon>
        <taxon>Oxalobacteraceae</taxon>
        <taxon>Undibacterium</taxon>
    </lineage>
</organism>